<evidence type="ECO:0000313" key="2">
    <source>
        <dbReference type="EMBL" id="PNX71513.1"/>
    </source>
</evidence>
<feature type="compositionally biased region" description="Low complexity" evidence="1">
    <location>
        <begin position="26"/>
        <end position="36"/>
    </location>
</feature>
<feature type="region of interest" description="Disordered" evidence="1">
    <location>
        <begin position="824"/>
        <end position="844"/>
    </location>
</feature>
<feature type="region of interest" description="Disordered" evidence="1">
    <location>
        <begin position="694"/>
        <end position="721"/>
    </location>
</feature>
<comment type="caution">
    <text evidence="2">The sequence shown here is derived from an EMBL/GenBank/DDBJ whole genome shotgun (WGS) entry which is preliminary data.</text>
</comment>
<dbReference type="Gene3D" id="3.30.70.330">
    <property type="match status" value="1"/>
</dbReference>
<organism evidence="2 3">
    <name type="scientific">Trifolium pratense</name>
    <name type="common">Red clover</name>
    <dbReference type="NCBI Taxonomy" id="57577"/>
    <lineage>
        <taxon>Eukaryota</taxon>
        <taxon>Viridiplantae</taxon>
        <taxon>Streptophyta</taxon>
        <taxon>Embryophyta</taxon>
        <taxon>Tracheophyta</taxon>
        <taxon>Spermatophyta</taxon>
        <taxon>Magnoliopsida</taxon>
        <taxon>eudicotyledons</taxon>
        <taxon>Gunneridae</taxon>
        <taxon>Pentapetalae</taxon>
        <taxon>rosids</taxon>
        <taxon>fabids</taxon>
        <taxon>Fabales</taxon>
        <taxon>Fabaceae</taxon>
        <taxon>Papilionoideae</taxon>
        <taxon>50 kb inversion clade</taxon>
        <taxon>NPAAA clade</taxon>
        <taxon>Hologalegina</taxon>
        <taxon>IRL clade</taxon>
        <taxon>Trifolieae</taxon>
        <taxon>Trifolium</taxon>
    </lineage>
</organism>
<protein>
    <submittedName>
        <fullName evidence="2">Putative sulfate transporter</fullName>
    </submittedName>
</protein>
<accession>A0A2K3KZ10</accession>
<evidence type="ECO:0000313" key="3">
    <source>
        <dbReference type="Proteomes" id="UP000236291"/>
    </source>
</evidence>
<gene>
    <name evidence="2" type="ORF">L195_g027393</name>
</gene>
<dbReference type="CDD" id="cd00590">
    <property type="entry name" value="RRM_SF"/>
    <property type="match status" value="1"/>
</dbReference>
<dbReference type="EMBL" id="ASHM01023423">
    <property type="protein sequence ID" value="PNX71513.1"/>
    <property type="molecule type" value="Genomic_DNA"/>
</dbReference>
<proteinExistence type="predicted"/>
<dbReference type="InterPro" id="IPR012677">
    <property type="entry name" value="Nucleotide-bd_a/b_plait_sf"/>
</dbReference>
<dbReference type="InterPro" id="IPR035979">
    <property type="entry name" value="RBD_domain_sf"/>
</dbReference>
<feature type="region of interest" description="Disordered" evidence="1">
    <location>
        <begin position="617"/>
        <end position="637"/>
    </location>
</feature>
<evidence type="ECO:0000256" key="1">
    <source>
        <dbReference type="SAM" id="MobiDB-lite"/>
    </source>
</evidence>
<dbReference type="PANTHER" id="PTHR34427">
    <property type="entry name" value="DUF4283 DOMAIN PROTEIN"/>
    <property type="match status" value="1"/>
</dbReference>
<dbReference type="Proteomes" id="UP000236291">
    <property type="component" value="Unassembled WGS sequence"/>
</dbReference>
<dbReference type="AlphaFoldDB" id="A0A2K3KZ10"/>
<dbReference type="GO" id="GO:0003676">
    <property type="term" value="F:nucleic acid binding"/>
    <property type="evidence" value="ECO:0007669"/>
    <property type="project" value="InterPro"/>
</dbReference>
<feature type="region of interest" description="Disordered" evidence="1">
    <location>
        <begin position="1"/>
        <end position="83"/>
    </location>
</feature>
<feature type="non-terminal residue" evidence="2">
    <location>
        <position position="1"/>
    </location>
</feature>
<reference evidence="2 3" key="1">
    <citation type="journal article" date="2014" name="Am. J. Bot.">
        <title>Genome assembly and annotation for red clover (Trifolium pratense; Fabaceae).</title>
        <authorList>
            <person name="Istvanek J."/>
            <person name="Jaros M."/>
            <person name="Krenek A."/>
            <person name="Repkova J."/>
        </authorList>
    </citation>
    <scope>NUCLEOTIDE SEQUENCE [LARGE SCALE GENOMIC DNA]</scope>
    <source>
        <strain evidence="3">cv. Tatra</strain>
        <tissue evidence="2">Young leaves</tissue>
    </source>
</reference>
<feature type="compositionally biased region" description="Basic residues" evidence="1">
    <location>
        <begin position="694"/>
        <end position="709"/>
    </location>
</feature>
<reference evidence="2 3" key="2">
    <citation type="journal article" date="2017" name="Front. Plant Sci.">
        <title>Gene Classification and Mining of Molecular Markers Useful in Red Clover (Trifolium pratense) Breeding.</title>
        <authorList>
            <person name="Istvanek J."/>
            <person name="Dluhosova J."/>
            <person name="Dluhos P."/>
            <person name="Patkova L."/>
            <person name="Nedelnik J."/>
            <person name="Repkova J."/>
        </authorList>
    </citation>
    <scope>NUCLEOTIDE SEQUENCE [LARGE SCALE GENOMIC DNA]</scope>
    <source>
        <strain evidence="3">cv. Tatra</strain>
        <tissue evidence="2">Young leaves</tissue>
    </source>
</reference>
<name>A0A2K3KZ10_TRIPR</name>
<sequence>SPDDRDLLSAGRSQARYNGEKDSSSRRNGFGRSNRSVPATVKRRLRFNSGDGRRHHRAEEKRPSKGRTISREQGNGGMEKMDFARQNDDEYMTKHDGRRLQQEYKCEFRKEKDEEVGGGWEKSKLGDDGKSIVDFKRYVSFYFMNFPPLLPNFFLRKGFEVCGMLEDVFVAKKTNRYGEPYGFVKFSNVKDVSKFTKALNAVWFGNYRVNASVALFNRRHNAEEVSRPAKEKVVKMKGVVQPTTKDGLLVSPQPTLPNVGEVVPSEPVSILEKDGVGISNGVRVGEIVVRLGDSQERGARETVRKTRGGMKPVEVKQPLEVAQENKCKVLVRKYQSRSDDVEWVQNGLVATILTGEAVPVVQNRLYDAGFGDLAIIPVGADKVFIRSLEGVDVLSIMNGAKEFFKLVFSHWIRWDQDVTPYQRGAWVRLYGVSLHPWNVNFFKLCVFECGRFLRMDSCSADKDRLDYARVLIATPNLDIINRDEIVLVDGTQVEVKIVEEWGYAMGEDTCLFDEECESDTQHSENGEGLVDPEARRNIDLLVERFTEGLEKDNCDVFPDQGAEVLIGKSEDNQLIAKVDEEDEVRVAINSNSSSASVESVCRKGHLGEPEDQALGKNVSTQKLEHKKRISSPKEDSVPGRCVGIMSRCKRTNSCPPKVSRSIISGPWSLEWLHDHNLGDAGVIFSGCKRVRKGVHIGGRHHKGRPSGPRKSKEGGPLRHPFHSIKKVARMPSNDRRDVLKVLKKSIRRRRGGDEVNRSCSVRRRASLDESSSSASVNNDWKNWVAMQGTEQMAVDDVWGIGKAIGVKFKGDNVNMFRVLSRAGKGKKESSCSQQGGGARYESVC</sequence>
<dbReference type="ExpressionAtlas" id="A0A2K3KZ10">
    <property type="expression patterns" value="baseline"/>
</dbReference>
<dbReference type="PANTHER" id="PTHR34427:SF5">
    <property type="entry name" value="DUF4283 DOMAIN-CONTAINING PROTEIN"/>
    <property type="match status" value="1"/>
</dbReference>
<dbReference type="SUPFAM" id="SSF54928">
    <property type="entry name" value="RNA-binding domain, RBD"/>
    <property type="match status" value="1"/>
</dbReference>